<comment type="similarity">
    <text evidence="1">Belongs to the peptidase M1 family.</text>
</comment>
<reference evidence="12" key="1">
    <citation type="submission" date="2020-11" db="EMBL/GenBank/DDBJ databases">
        <authorList>
            <consortium name="DOE Joint Genome Institute"/>
            <person name="Ahrendt S."/>
            <person name="Riley R."/>
            <person name="Andreopoulos W."/>
            <person name="Labutti K."/>
            <person name="Pangilinan J."/>
            <person name="Ruiz-Duenas F.J."/>
            <person name="Barrasa J.M."/>
            <person name="Sanchez-Garcia M."/>
            <person name="Camarero S."/>
            <person name="Miyauchi S."/>
            <person name="Serrano A."/>
            <person name="Linde D."/>
            <person name="Babiker R."/>
            <person name="Drula E."/>
            <person name="Ayuso-Fernandez I."/>
            <person name="Pacheco R."/>
            <person name="Padilla G."/>
            <person name="Ferreira P."/>
            <person name="Barriuso J."/>
            <person name="Kellner H."/>
            <person name="Castanera R."/>
            <person name="Alfaro M."/>
            <person name="Ramirez L."/>
            <person name="Pisabarro A.G."/>
            <person name="Kuo A."/>
            <person name="Tritt A."/>
            <person name="Lipzen A."/>
            <person name="He G."/>
            <person name="Yan M."/>
            <person name="Ng V."/>
            <person name="Cullen D."/>
            <person name="Martin F."/>
            <person name="Rosso M.-N."/>
            <person name="Henrissat B."/>
            <person name="Hibbett D."/>
            <person name="Martinez A.T."/>
            <person name="Grigoriev I.V."/>
        </authorList>
    </citation>
    <scope>NUCLEOTIDE SEQUENCE</scope>
    <source>
        <strain evidence="12">AH 40177</strain>
    </source>
</reference>
<comment type="cofactor">
    <cofactor evidence="9">
        <name>Zn(2+)</name>
        <dbReference type="ChEBI" id="CHEBI:29105"/>
    </cofactor>
    <text evidence="9">Binds 1 zinc ion per subunit.</text>
</comment>
<dbReference type="InterPro" id="IPR034016">
    <property type="entry name" value="M1_APN-typ"/>
</dbReference>
<keyword evidence="13" id="KW-1185">Reference proteome</keyword>
<gene>
    <name evidence="12" type="ORF">BDP27DRAFT_1413763</name>
</gene>
<evidence type="ECO:0000256" key="8">
    <source>
        <dbReference type="PIRSR" id="PIRSR634016-1"/>
    </source>
</evidence>
<dbReference type="InterPro" id="IPR014782">
    <property type="entry name" value="Peptidase_M1_dom"/>
</dbReference>
<evidence type="ECO:0000256" key="3">
    <source>
        <dbReference type="ARBA" id="ARBA00022670"/>
    </source>
</evidence>
<feature type="active site" description="Proton acceptor" evidence="8">
    <location>
        <position position="298"/>
    </location>
</feature>
<organism evidence="12 13">
    <name type="scientific">Rhodocollybia butyracea</name>
    <dbReference type="NCBI Taxonomy" id="206335"/>
    <lineage>
        <taxon>Eukaryota</taxon>
        <taxon>Fungi</taxon>
        <taxon>Dikarya</taxon>
        <taxon>Basidiomycota</taxon>
        <taxon>Agaricomycotina</taxon>
        <taxon>Agaricomycetes</taxon>
        <taxon>Agaricomycetidae</taxon>
        <taxon>Agaricales</taxon>
        <taxon>Marasmiineae</taxon>
        <taxon>Omphalotaceae</taxon>
        <taxon>Rhodocollybia</taxon>
    </lineage>
</organism>
<sequence length="348" mass="38812">MRFRGAVEIDLKVNAETSKIVLNTVDLQLYDVSVTIPGGEEVFVPVSQSRDSTNQRATFAFPNTFAVGVSLKLFIVFEGQLSGNLIGYYEGTWEHGSEKKIYTVTQFAATAARRAFPCWDEPALKATFVMSMISDSNSVNIFNTLAVSEEPYAEADDVYGLLKGASRHEWKITRFEASPLMSTYLVAYANGQFEYIESSFTSPISGKTRPIRVYAAPSSIHQAKYCLEVTAKVLPVYEEVFDIEYPLSKLDTLVIQDLDVAAMENWGLITGRGSRYLLDPDASDLQQKQAIVSTVFHEVAHMWVFPEWKLDSAFIATHVGRAMRIDDRLSSHPVEVDCPDANKINQAS</sequence>
<comment type="caution">
    <text evidence="12">The sequence shown here is derived from an EMBL/GenBank/DDBJ whole genome shotgun (WGS) entry which is preliminary data.</text>
</comment>
<evidence type="ECO:0000313" key="13">
    <source>
        <dbReference type="Proteomes" id="UP000772434"/>
    </source>
</evidence>
<dbReference type="GO" id="GO:0005737">
    <property type="term" value="C:cytoplasm"/>
    <property type="evidence" value="ECO:0007669"/>
    <property type="project" value="TreeGrafter"/>
</dbReference>
<dbReference type="Proteomes" id="UP000772434">
    <property type="component" value="Unassembled WGS sequence"/>
</dbReference>
<keyword evidence="5" id="KW-0378">Hydrolase</keyword>
<dbReference type="InterPro" id="IPR045357">
    <property type="entry name" value="Aminopeptidase_N-like_N"/>
</dbReference>
<keyword evidence="3" id="KW-0645">Protease</keyword>
<dbReference type="PANTHER" id="PTHR11533">
    <property type="entry name" value="PROTEASE M1 ZINC METALLOPROTEASE"/>
    <property type="match status" value="1"/>
</dbReference>
<evidence type="ECO:0000256" key="5">
    <source>
        <dbReference type="ARBA" id="ARBA00022801"/>
    </source>
</evidence>
<dbReference type="InterPro" id="IPR027268">
    <property type="entry name" value="Peptidase_M4/M1_CTD_sf"/>
</dbReference>
<dbReference type="InterPro" id="IPR001930">
    <property type="entry name" value="Peptidase_M1"/>
</dbReference>
<dbReference type="InterPro" id="IPR042097">
    <property type="entry name" value="Aminopeptidase_N-like_N_sf"/>
</dbReference>
<evidence type="ECO:0000256" key="2">
    <source>
        <dbReference type="ARBA" id="ARBA00022438"/>
    </source>
</evidence>
<protein>
    <submittedName>
        <fullName evidence="12">Peptidase M1, membrane alanine aminopeptidase</fullName>
    </submittedName>
</protein>
<dbReference type="GO" id="GO:0008270">
    <property type="term" value="F:zinc ion binding"/>
    <property type="evidence" value="ECO:0007669"/>
    <property type="project" value="InterPro"/>
</dbReference>
<keyword evidence="4 9" id="KW-0479">Metal-binding</keyword>
<dbReference type="OrthoDB" id="10031169at2759"/>
<dbReference type="PRINTS" id="PR00756">
    <property type="entry name" value="ALADIPTASE"/>
</dbReference>
<dbReference type="GO" id="GO:0043171">
    <property type="term" value="P:peptide catabolic process"/>
    <property type="evidence" value="ECO:0007669"/>
    <property type="project" value="TreeGrafter"/>
</dbReference>
<evidence type="ECO:0000313" key="12">
    <source>
        <dbReference type="EMBL" id="KAF9077343.1"/>
    </source>
</evidence>
<dbReference type="GO" id="GO:0070006">
    <property type="term" value="F:metalloaminopeptidase activity"/>
    <property type="evidence" value="ECO:0007669"/>
    <property type="project" value="TreeGrafter"/>
</dbReference>
<dbReference type="SUPFAM" id="SSF63737">
    <property type="entry name" value="Leukotriene A4 hydrolase N-terminal domain"/>
    <property type="match status" value="1"/>
</dbReference>
<keyword evidence="2 12" id="KW-0031">Aminopeptidase</keyword>
<dbReference type="CDD" id="cd09601">
    <property type="entry name" value="M1_APN-Q_like"/>
    <property type="match status" value="1"/>
</dbReference>
<dbReference type="GO" id="GO:0005615">
    <property type="term" value="C:extracellular space"/>
    <property type="evidence" value="ECO:0007669"/>
    <property type="project" value="TreeGrafter"/>
</dbReference>
<name>A0A9P5UGD2_9AGAR</name>
<feature type="domain" description="Aminopeptidase N-like N-terminal" evidence="11">
    <location>
        <begin position="2"/>
        <end position="185"/>
    </location>
</feature>
<feature type="binding site" evidence="9">
    <location>
        <position position="297"/>
    </location>
    <ligand>
        <name>Zn(2+)</name>
        <dbReference type="ChEBI" id="CHEBI:29105"/>
        <note>catalytic</note>
    </ligand>
</feature>
<proteinExistence type="inferred from homology"/>
<evidence type="ECO:0000256" key="9">
    <source>
        <dbReference type="PIRSR" id="PIRSR634016-3"/>
    </source>
</evidence>
<dbReference type="GO" id="GO:0016020">
    <property type="term" value="C:membrane"/>
    <property type="evidence" value="ECO:0007669"/>
    <property type="project" value="TreeGrafter"/>
</dbReference>
<accession>A0A9P5UGD2</accession>
<dbReference type="SUPFAM" id="SSF55486">
    <property type="entry name" value="Metalloproteases ('zincins'), catalytic domain"/>
    <property type="match status" value="1"/>
</dbReference>
<dbReference type="GO" id="GO:0042277">
    <property type="term" value="F:peptide binding"/>
    <property type="evidence" value="ECO:0007669"/>
    <property type="project" value="TreeGrafter"/>
</dbReference>
<dbReference type="InterPro" id="IPR050344">
    <property type="entry name" value="Peptidase_M1_aminopeptidases"/>
</dbReference>
<evidence type="ECO:0000256" key="1">
    <source>
        <dbReference type="ARBA" id="ARBA00010136"/>
    </source>
</evidence>
<evidence type="ECO:0000259" key="11">
    <source>
        <dbReference type="Pfam" id="PF17900"/>
    </source>
</evidence>
<evidence type="ECO:0000259" key="10">
    <source>
        <dbReference type="Pfam" id="PF01433"/>
    </source>
</evidence>
<evidence type="ECO:0000256" key="4">
    <source>
        <dbReference type="ARBA" id="ARBA00022723"/>
    </source>
</evidence>
<keyword evidence="6 9" id="KW-0862">Zinc</keyword>
<dbReference type="Gene3D" id="2.60.40.1730">
    <property type="entry name" value="tricorn interacting facor f3 domain"/>
    <property type="match status" value="1"/>
</dbReference>
<feature type="domain" description="Peptidase M1 membrane alanine aminopeptidase" evidence="10">
    <location>
        <begin position="225"/>
        <end position="304"/>
    </location>
</feature>
<keyword evidence="7" id="KW-0482">Metalloprotease</keyword>
<evidence type="ECO:0000256" key="6">
    <source>
        <dbReference type="ARBA" id="ARBA00022833"/>
    </source>
</evidence>
<dbReference type="Pfam" id="PF01433">
    <property type="entry name" value="Peptidase_M1"/>
    <property type="match status" value="1"/>
</dbReference>
<dbReference type="PANTHER" id="PTHR11533:SF174">
    <property type="entry name" value="PUROMYCIN-SENSITIVE AMINOPEPTIDASE-RELATED"/>
    <property type="match status" value="1"/>
</dbReference>
<dbReference type="EMBL" id="JADNRY010000004">
    <property type="protein sequence ID" value="KAF9077343.1"/>
    <property type="molecule type" value="Genomic_DNA"/>
</dbReference>
<feature type="binding site" evidence="9">
    <location>
        <position position="301"/>
    </location>
    <ligand>
        <name>Zn(2+)</name>
        <dbReference type="ChEBI" id="CHEBI:29105"/>
        <note>catalytic</note>
    </ligand>
</feature>
<dbReference type="GO" id="GO:0006508">
    <property type="term" value="P:proteolysis"/>
    <property type="evidence" value="ECO:0007669"/>
    <property type="project" value="UniProtKB-KW"/>
</dbReference>
<dbReference type="AlphaFoldDB" id="A0A9P5UGD2"/>
<dbReference type="Gene3D" id="1.10.390.10">
    <property type="entry name" value="Neutral Protease Domain 2"/>
    <property type="match status" value="1"/>
</dbReference>
<evidence type="ECO:0000256" key="7">
    <source>
        <dbReference type="ARBA" id="ARBA00023049"/>
    </source>
</evidence>
<dbReference type="Pfam" id="PF17900">
    <property type="entry name" value="Peptidase_M1_N"/>
    <property type="match status" value="1"/>
</dbReference>